<name>A0A7J5B1E9_9MICO</name>
<dbReference type="PANTHER" id="PTHR33383">
    <property type="entry name" value="MEMBRANE PROTEIN INSERTION EFFICIENCY FACTOR-RELATED"/>
    <property type="match status" value="1"/>
</dbReference>
<dbReference type="OrthoDB" id="9801753at2"/>
<evidence type="ECO:0000313" key="3">
    <source>
        <dbReference type="Proteomes" id="UP000490386"/>
    </source>
</evidence>
<dbReference type="RefSeq" id="WP_151423880.1">
    <property type="nucleotide sequence ID" value="NZ_CANKVH010000013.1"/>
</dbReference>
<comment type="similarity">
    <text evidence="1">Belongs to the UPF0161 family.</text>
</comment>
<dbReference type="GO" id="GO:0005886">
    <property type="term" value="C:plasma membrane"/>
    <property type="evidence" value="ECO:0007669"/>
    <property type="project" value="UniProtKB-SubCell"/>
</dbReference>
<dbReference type="NCBIfam" id="TIGR00278">
    <property type="entry name" value="membrane protein insertion efficiency factor YidD"/>
    <property type="match status" value="1"/>
</dbReference>
<proteinExistence type="inferred from homology"/>
<dbReference type="SMART" id="SM01234">
    <property type="entry name" value="Haemolytic"/>
    <property type="match status" value="1"/>
</dbReference>
<dbReference type="Pfam" id="PF01809">
    <property type="entry name" value="YidD"/>
    <property type="match status" value="1"/>
</dbReference>
<dbReference type="InterPro" id="IPR002696">
    <property type="entry name" value="Membr_insert_effic_factor_YidD"/>
</dbReference>
<comment type="function">
    <text evidence="1">Could be involved in insertion of integral membrane proteins into the membrane.</text>
</comment>
<dbReference type="EMBL" id="WBJX01000003">
    <property type="protein sequence ID" value="KAB1637700.1"/>
    <property type="molecule type" value="Genomic_DNA"/>
</dbReference>
<dbReference type="PANTHER" id="PTHR33383:SF1">
    <property type="entry name" value="MEMBRANE PROTEIN INSERTION EFFICIENCY FACTOR-RELATED"/>
    <property type="match status" value="1"/>
</dbReference>
<accession>A0A7J5B1E9</accession>
<evidence type="ECO:0000256" key="1">
    <source>
        <dbReference type="HAMAP-Rule" id="MF_00386"/>
    </source>
</evidence>
<keyword evidence="1" id="KW-0472">Membrane</keyword>
<sequence length="103" mass="11199">MTVRAVRRAALVPRNVVIALLNAYRLVISPLYGDVCRYHPSCSAYSLRAVQVHGVLRGGFLTGRRLVRCHPWAAGGIDDVPEPEHRTTTTTARGFVVLGTSGT</sequence>
<comment type="subcellular location">
    <subcellularLocation>
        <location evidence="1">Cell membrane</location>
        <topology evidence="1">Peripheral membrane protein</topology>
        <orientation evidence="1">Cytoplasmic side</orientation>
    </subcellularLocation>
</comment>
<keyword evidence="1" id="KW-1003">Cell membrane</keyword>
<dbReference type="HAMAP" id="MF_00386">
    <property type="entry name" value="UPF0161_YidD"/>
    <property type="match status" value="1"/>
</dbReference>
<dbReference type="Proteomes" id="UP000490386">
    <property type="component" value="Unassembled WGS sequence"/>
</dbReference>
<keyword evidence="3" id="KW-1185">Reference proteome</keyword>
<organism evidence="2 3">
    <name type="scientific">Pseudoclavibacter terrae</name>
    <dbReference type="NCBI Taxonomy" id="1530195"/>
    <lineage>
        <taxon>Bacteria</taxon>
        <taxon>Bacillati</taxon>
        <taxon>Actinomycetota</taxon>
        <taxon>Actinomycetes</taxon>
        <taxon>Micrococcales</taxon>
        <taxon>Microbacteriaceae</taxon>
        <taxon>Pseudoclavibacter</taxon>
    </lineage>
</organism>
<dbReference type="AlphaFoldDB" id="A0A7J5B1E9"/>
<comment type="caution">
    <text evidence="2">The sequence shown here is derived from an EMBL/GenBank/DDBJ whole genome shotgun (WGS) entry which is preliminary data.</text>
</comment>
<protein>
    <recommendedName>
        <fullName evidence="1">Putative membrane protein insertion efficiency factor</fullName>
    </recommendedName>
</protein>
<reference evidence="2 3" key="1">
    <citation type="submission" date="2019-09" db="EMBL/GenBank/DDBJ databases">
        <title>Phylogeny of genus Pseudoclavibacter and closely related genus.</title>
        <authorList>
            <person name="Li Y."/>
        </authorList>
    </citation>
    <scope>NUCLEOTIDE SEQUENCE [LARGE SCALE GENOMIC DNA]</scope>
    <source>
        <strain evidence="2 3">THG-MD12</strain>
    </source>
</reference>
<evidence type="ECO:0000313" key="2">
    <source>
        <dbReference type="EMBL" id="KAB1637700.1"/>
    </source>
</evidence>
<gene>
    <name evidence="2" type="primary">yidD</name>
    <name evidence="2" type="ORF">F8O03_10835</name>
</gene>